<dbReference type="PANTHER" id="PTHR33375">
    <property type="entry name" value="CHROMOSOME-PARTITIONING PROTEIN PARB-RELATED"/>
    <property type="match status" value="1"/>
</dbReference>
<dbReference type="InterPro" id="IPR004437">
    <property type="entry name" value="ParB/RepB/Spo0J"/>
</dbReference>
<dbReference type="FunFam" id="3.90.1530.30:FF:000001">
    <property type="entry name" value="Chromosome partitioning protein ParB"/>
    <property type="match status" value="1"/>
</dbReference>
<evidence type="ECO:0000256" key="1">
    <source>
        <dbReference type="ARBA" id="ARBA00006295"/>
    </source>
</evidence>
<dbReference type="FunFam" id="1.10.10.2830:FF:000001">
    <property type="entry name" value="Chromosome partitioning protein ParB"/>
    <property type="match status" value="1"/>
</dbReference>
<comment type="similarity">
    <text evidence="1">Belongs to the ParB family.</text>
</comment>
<dbReference type="Gene3D" id="3.90.1530.30">
    <property type="match status" value="1"/>
</dbReference>
<evidence type="ECO:0000313" key="4">
    <source>
        <dbReference type="EMBL" id="MPM35688.1"/>
    </source>
</evidence>
<evidence type="ECO:0000259" key="3">
    <source>
        <dbReference type="SMART" id="SM00470"/>
    </source>
</evidence>
<sequence>MLSMKRAEGRLTSLPIDSIAPSRHQTRRVFDRESLLELADSIRKHGLLQPVSVREIGRGNYELIAGERRLRACLIAGLKSIPAIIIDRDDRESSALTLIENLQRSDLNLFEEAEGIAQLIRERGITQEEAASVIGKAQSTVANKLRLLRLPEELRGAIIASGLTERHARALLRLPEEQWSDALHRMITGGMNVKESERLVEHMLAAPPKPRRKGIVKDVRLFFNTVDRAIGMMREAGVAAKMRVEELPDCYACTIRIEKRV</sequence>
<feature type="domain" description="ParB-like N-terminal" evidence="3">
    <location>
        <begin position="12"/>
        <end position="102"/>
    </location>
</feature>
<dbReference type="GO" id="GO:0003677">
    <property type="term" value="F:DNA binding"/>
    <property type="evidence" value="ECO:0007669"/>
    <property type="project" value="UniProtKB-KW"/>
</dbReference>
<dbReference type="GO" id="GO:0005694">
    <property type="term" value="C:chromosome"/>
    <property type="evidence" value="ECO:0007669"/>
    <property type="project" value="TreeGrafter"/>
</dbReference>
<reference evidence="4" key="1">
    <citation type="submission" date="2019-08" db="EMBL/GenBank/DDBJ databases">
        <authorList>
            <person name="Kucharzyk K."/>
            <person name="Murdoch R.W."/>
            <person name="Higgins S."/>
            <person name="Loffler F."/>
        </authorList>
    </citation>
    <scope>NUCLEOTIDE SEQUENCE</scope>
</reference>
<dbReference type="SUPFAM" id="SSF110849">
    <property type="entry name" value="ParB/Sulfiredoxin"/>
    <property type="match status" value="1"/>
</dbReference>
<protein>
    <submittedName>
        <fullName evidence="4">Nucleoid occlusion protein</fullName>
    </submittedName>
</protein>
<name>A0A644Z5Y4_9ZZZZ</name>
<dbReference type="InterPro" id="IPR003115">
    <property type="entry name" value="ParB_N"/>
</dbReference>
<dbReference type="Gene3D" id="1.10.10.2830">
    <property type="match status" value="1"/>
</dbReference>
<evidence type="ECO:0000256" key="2">
    <source>
        <dbReference type="ARBA" id="ARBA00023125"/>
    </source>
</evidence>
<accession>A0A644Z5Y4</accession>
<gene>
    <name evidence="4" type="primary">noc_26</name>
    <name evidence="4" type="ORF">SDC9_82281</name>
</gene>
<dbReference type="NCBIfam" id="TIGR00180">
    <property type="entry name" value="parB_part"/>
    <property type="match status" value="1"/>
</dbReference>
<dbReference type="PANTHER" id="PTHR33375:SF8">
    <property type="entry name" value="NUCLEOID OCCLUSION PROTEIN"/>
    <property type="match status" value="1"/>
</dbReference>
<organism evidence="4">
    <name type="scientific">bioreactor metagenome</name>
    <dbReference type="NCBI Taxonomy" id="1076179"/>
    <lineage>
        <taxon>unclassified sequences</taxon>
        <taxon>metagenomes</taxon>
        <taxon>ecological metagenomes</taxon>
    </lineage>
</organism>
<dbReference type="Pfam" id="PF02195">
    <property type="entry name" value="ParB_N"/>
    <property type="match status" value="1"/>
</dbReference>
<dbReference type="GO" id="GO:0045881">
    <property type="term" value="P:positive regulation of sporulation resulting in formation of a cellular spore"/>
    <property type="evidence" value="ECO:0007669"/>
    <property type="project" value="TreeGrafter"/>
</dbReference>
<dbReference type="AlphaFoldDB" id="A0A644Z5Y4"/>
<comment type="caution">
    <text evidence="4">The sequence shown here is derived from an EMBL/GenBank/DDBJ whole genome shotgun (WGS) entry which is preliminary data.</text>
</comment>
<dbReference type="Pfam" id="PF17762">
    <property type="entry name" value="HTH_ParB"/>
    <property type="match status" value="1"/>
</dbReference>
<dbReference type="GO" id="GO:0007059">
    <property type="term" value="P:chromosome segregation"/>
    <property type="evidence" value="ECO:0007669"/>
    <property type="project" value="TreeGrafter"/>
</dbReference>
<dbReference type="InterPro" id="IPR036086">
    <property type="entry name" value="ParB/Sulfiredoxin_sf"/>
</dbReference>
<dbReference type="InterPro" id="IPR050336">
    <property type="entry name" value="Chromosome_partition/occlusion"/>
</dbReference>
<dbReference type="EMBL" id="VSSQ01007363">
    <property type="protein sequence ID" value="MPM35688.1"/>
    <property type="molecule type" value="Genomic_DNA"/>
</dbReference>
<proteinExistence type="inferred from homology"/>
<dbReference type="InterPro" id="IPR041468">
    <property type="entry name" value="HTH_ParB/Spo0J"/>
</dbReference>
<dbReference type="CDD" id="cd16393">
    <property type="entry name" value="SPO0J_N"/>
    <property type="match status" value="1"/>
</dbReference>
<keyword evidence="2" id="KW-0238">DNA-binding</keyword>
<dbReference type="SMART" id="SM00470">
    <property type="entry name" value="ParB"/>
    <property type="match status" value="1"/>
</dbReference>